<sequence length="112" mass="13244">MSRLVESCIVKSAGFLDLLRLLALDHALETTNVKGIMYVGAQTSVAESLLQLCKRRNLEFYWKKIPLQHRDSLLRRMWHQLPNPIRSLIWLLRYVCQHWSLRGLKKPIWFEG</sequence>
<name>A0A383F4C3_9ZZZZ</name>
<organism evidence="1">
    <name type="scientific">marine metagenome</name>
    <dbReference type="NCBI Taxonomy" id="408172"/>
    <lineage>
        <taxon>unclassified sequences</taxon>
        <taxon>metagenomes</taxon>
        <taxon>ecological metagenomes</taxon>
    </lineage>
</organism>
<proteinExistence type="predicted"/>
<dbReference type="AlphaFoldDB" id="A0A383F4C3"/>
<reference evidence="1" key="1">
    <citation type="submission" date="2018-05" db="EMBL/GenBank/DDBJ databases">
        <authorList>
            <person name="Lanie J.A."/>
            <person name="Ng W.-L."/>
            <person name="Kazmierczak K.M."/>
            <person name="Andrzejewski T.M."/>
            <person name="Davidsen T.M."/>
            <person name="Wayne K.J."/>
            <person name="Tettelin H."/>
            <person name="Glass J.I."/>
            <person name="Rusch D."/>
            <person name="Podicherti R."/>
            <person name="Tsui H.-C.T."/>
            <person name="Winkler M.E."/>
        </authorList>
    </citation>
    <scope>NUCLEOTIDE SEQUENCE</scope>
</reference>
<gene>
    <name evidence="1" type="ORF">METZ01_LOCUS516886</name>
</gene>
<feature type="non-terminal residue" evidence="1">
    <location>
        <position position="112"/>
    </location>
</feature>
<dbReference type="EMBL" id="UINC01231482">
    <property type="protein sequence ID" value="SVE64032.1"/>
    <property type="molecule type" value="Genomic_DNA"/>
</dbReference>
<accession>A0A383F4C3</accession>
<evidence type="ECO:0000313" key="1">
    <source>
        <dbReference type="EMBL" id="SVE64032.1"/>
    </source>
</evidence>
<protein>
    <submittedName>
        <fullName evidence="1">Uncharacterized protein</fullName>
    </submittedName>
</protein>